<feature type="signal peptide" evidence="3">
    <location>
        <begin position="1"/>
        <end position="20"/>
    </location>
</feature>
<dbReference type="STRING" id="1198029.A0A1U7LTP0"/>
<dbReference type="EMBL" id="LXFE01000287">
    <property type="protein sequence ID" value="OLL25912.1"/>
    <property type="molecule type" value="Genomic_DNA"/>
</dbReference>
<comment type="caution">
    <text evidence="4">The sequence shown here is derived from an EMBL/GenBank/DDBJ whole genome shotgun (WGS) entry which is preliminary data.</text>
</comment>
<dbReference type="InterPro" id="IPR008928">
    <property type="entry name" value="6-hairpin_glycosidase_sf"/>
</dbReference>
<dbReference type="Proteomes" id="UP000186594">
    <property type="component" value="Unassembled WGS sequence"/>
</dbReference>
<dbReference type="GO" id="GO:0004555">
    <property type="term" value="F:alpha,alpha-trehalase activity"/>
    <property type="evidence" value="ECO:0007669"/>
    <property type="project" value="UniProtKB-EC"/>
</dbReference>
<dbReference type="OMA" id="RYWDASD"/>
<keyword evidence="2" id="KW-0378">Hydrolase</keyword>
<dbReference type="PANTHER" id="PTHR23403:SF1">
    <property type="entry name" value="TREHALASE"/>
    <property type="match status" value="1"/>
</dbReference>
<feature type="chain" id="PRO_5012165587" description="Trehalase" evidence="3">
    <location>
        <begin position="21"/>
        <end position="624"/>
    </location>
</feature>
<organism evidence="4 5">
    <name type="scientific">Neolecta irregularis (strain DAH-3)</name>
    <dbReference type="NCBI Taxonomy" id="1198029"/>
    <lineage>
        <taxon>Eukaryota</taxon>
        <taxon>Fungi</taxon>
        <taxon>Dikarya</taxon>
        <taxon>Ascomycota</taxon>
        <taxon>Taphrinomycotina</taxon>
        <taxon>Neolectales</taxon>
        <taxon>Neolectaceae</taxon>
        <taxon>Neolecta</taxon>
    </lineage>
</organism>
<dbReference type="PRINTS" id="PR00744">
    <property type="entry name" value="GLHYDRLASE37"/>
</dbReference>
<evidence type="ECO:0000256" key="2">
    <source>
        <dbReference type="RuleBase" id="RU361180"/>
    </source>
</evidence>
<dbReference type="Gene3D" id="1.50.10.10">
    <property type="match status" value="1"/>
</dbReference>
<comment type="similarity">
    <text evidence="1 2">Belongs to the glycosyl hydrolase 37 family.</text>
</comment>
<gene>
    <name evidence="4" type="ORF">NEOLI_002030</name>
</gene>
<dbReference type="InterPro" id="IPR001661">
    <property type="entry name" value="Glyco_hydro_37"/>
</dbReference>
<keyword evidence="2" id="KW-0326">Glycosidase</keyword>
<dbReference type="OrthoDB" id="3542292at2759"/>
<dbReference type="InterPro" id="IPR012341">
    <property type="entry name" value="6hp_glycosidase-like_sf"/>
</dbReference>
<accession>A0A1U7LTP0</accession>
<evidence type="ECO:0000313" key="5">
    <source>
        <dbReference type="Proteomes" id="UP000186594"/>
    </source>
</evidence>
<dbReference type="SUPFAM" id="SSF48208">
    <property type="entry name" value="Six-hairpin glycosidases"/>
    <property type="match status" value="1"/>
</dbReference>
<keyword evidence="3" id="KW-0732">Signal</keyword>
<name>A0A1U7LTP0_NEOID</name>
<proteinExistence type="inferred from homology"/>
<evidence type="ECO:0000256" key="1">
    <source>
        <dbReference type="ARBA" id="ARBA00005615"/>
    </source>
</evidence>
<evidence type="ECO:0000256" key="3">
    <source>
        <dbReference type="SAM" id="SignalP"/>
    </source>
</evidence>
<dbReference type="Pfam" id="PF01204">
    <property type="entry name" value="Trehalase"/>
    <property type="match status" value="1"/>
</dbReference>
<sequence>MSPSARLLAVLACVLPAAIAAPAPVIKTSPQLGSPFNSPCHSLLYCPGDFLKEIQLTYGRVNDSKAFVDMPSKKPAAEILQLWAQQKDKSYEAVASFLEANFGNPGDDIVQAQLDSTVKTPEWITSLANKFIAGFVDQAFNYWSSLLRVYKKPDYFCDECETSAIPLPYPGIVAGARFRETYYWDSYFTILGLLLSGYTEQAWNQLQNFMFLIDQYGFIPNGARAYYSNRSQPPLFCEMVYAYYSFTTDTNFLAQAFPYIEREMEFWRTNTTVDITVNNKVHTLNRYVVYSSDPRPESYKEDFDCANNKTFYWPNNTLFMDNVPVLTDIEKTDLYAELATTAETGMDFSSRFLNSPFRQGTNAWVLRTLTTRSIIPVDLNAILYKAEMRLSNFAALLGIPEKQKSWCSIAELRNTAMNALLYDDFEKIYHDYNYEENAQIRRYAVSSWTVDWAGIIRPSGKPSPSDLDTIWAPIKRRTEEYVGGLPTTDIESGLQWDKSNVWAPNVCFVIMGLLDTKNDALLTLALQVAQDFIDAAFCSWIDTQGDPAKSFQSTPGSQAAVNGDFFEKYNAENINIAGGGGEYGVQIGFAWTNGFILWLVHQFGDKLQAATCSTPVPGRGYRKI</sequence>
<comment type="catalytic activity">
    <reaction evidence="2">
        <text>alpha,alpha-trehalose + H2O = alpha-D-glucose + beta-D-glucose</text>
        <dbReference type="Rhea" id="RHEA:32675"/>
        <dbReference type="ChEBI" id="CHEBI:15377"/>
        <dbReference type="ChEBI" id="CHEBI:15903"/>
        <dbReference type="ChEBI" id="CHEBI:16551"/>
        <dbReference type="ChEBI" id="CHEBI:17925"/>
        <dbReference type="EC" id="3.2.1.28"/>
    </reaction>
</comment>
<dbReference type="GO" id="GO:0005993">
    <property type="term" value="P:trehalose catabolic process"/>
    <property type="evidence" value="ECO:0007669"/>
    <property type="project" value="TreeGrafter"/>
</dbReference>
<evidence type="ECO:0000313" key="4">
    <source>
        <dbReference type="EMBL" id="OLL25912.1"/>
    </source>
</evidence>
<dbReference type="PANTHER" id="PTHR23403">
    <property type="entry name" value="TREHALASE"/>
    <property type="match status" value="1"/>
</dbReference>
<keyword evidence="5" id="KW-1185">Reference proteome</keyword>
<dbReference type="AlphaFoldDB" id="A0A1U7LTP0"/>
<reference evidence="4 5" key="1">
    <citation type="submission" date="2016-04" db="EMBL/GenBank/DDBJ databases">
        <title>Evolutionary innovation and constraint leading to complex multicellularity in the Ascomycota.</title>
        <authorList>
            <person name="Cisse O."/>
            <person name="Nguyen A."/>
            <person name="Hewitt D.A."/>
            <person name="Jedd G."/>
            <person name="Stajich J.E."/>
        </authorList>
    </citation>
    <scope>NUCLEOTIDE SEQUENCE [LARGE SCALE GENOMIC DNA]</scope>
    <source>
        <strain evidence="4 5">DAH-3</strain>
    </source>
</reference>
<dbReference type="EC" id="3.2.1.28" evidence="2"/>
<protein>
    <recommendedName>
        <fullName evidence="2">Trehalase</fullName>
        <ecNumber evidence="2">3.2.1.28</ecNumber>
    </recommendedName>
    <alternativeName>
        <fullName evidence="2">Alpha-trehalose glucohydrolase</fullName>
    </alternativeName>
</protein>